<organism evidence="1 2">
    <name type="scientific">Vermiconidia calcicola</name>
    <dbReference type="NCBI Taxonomy" id="1690605"/>
    <lineage>
        <taxon>Eukaryota</taxon>
        <taxon>Fungi</taxon>
        <taxon>Dikarya</taxon>
        <taxon>Ascomycota</taxon>
        <taxon>Pezizomycotina</taxon>
        <taxon>Dothideomycetes</taxon>
        <taxon>Dothideomycetidae</taxon>
        <taxon>Mycosphaerellales</taxon>
        <taxon>Extremaceae</taxon>
        <taxon>Vermiconidia</taxon>
    </lineage>
</organism>
<dbReference type="Proteomes" id="UP001281147">
    <property type="component" value="Unassembled WGS sequence"/>
</dbReference>
<keyword evidence="2" id="KW-1185">Reference proteome</keyword>
<proteinExistence type="predicted"/>
<sequence length="502" mass="53111">MDTSNTQPRRRDIVYCHQCENEWYRDEHGLACPECHSDFTEIVEPDNDPREDEQHIPPDTTPHAHGDFNAPDPDEGDIDNLRWEETGPGRYRVRGTYRQDYPMGGQPPQQQGQGQGQGGGLAGGLMGLVGNMLQGALGGQQQGGQQRQQGPPTPGRPASAPGSPAPEGQRGPGTFVRHGHGPGFSYTIASSSSNNFGGNLFPRNANGPQPYQQQPDHMERMLQQMIANIGVMPGGPMAGGMRGGPGGPHFHDHGMHPGFGPPPFAMGGGGPGGMGPFGNLFQMFGPPGVAGDAVYTQEALDRIMTQLMEQHQTGNAPGPATEAAISALPKKVVTKQDQGESGKAECSICMDEVELGGTVTVLPCTHWFHHECIKAWLSEHDTCPHCRQGIMPKEGDASNSHQPRAPSEAPLHDMRSPEYARPAVPGAFPFAGQNPRGGDGSAHNPFQLPDSPTMGRRNSTGRTNSNSGAGGVFSRMRDAFGNRGSSSGGGGNGDDYGSGGRG</sequence>
<gene>
    <name evidence="1" type="ORF">LTR37_009733</name>
</gene>
<protein>
    <submittedName>
        <fullName evidence="1">Uncharacterized protein</fullName>
    </submittedName>
</protein>
<evidence type="ECO:0000313" key="1">
    <source>
        <dbReference type="EMBL" id="KAK3711353.1"/>
    </source>
</evidence>
<name>A0ACC3N723_9PEZI</name>
<dbReference type="EMBL" id="JAUTXU010000077">
    <property type="protein sequence ID" value="KAK3711353.1"/>
    <property type="molecule type" value="Genomic_DNA"/>
</dbReference>
<reference evidence="1" key="1">
    <citation type="submission" date="2023-07" db="EMBL/GenBank/DDBJ databases">
        <title>Black Yeasts Isolated from many extreme environments.</title>
        <authorList>
            <person name="Coleine C."/>
            <person name="Stajich J.E."/>
            <person name="Selbmann L."/>
        </authorList>
    </citation>
    <scope>NUCLEOTIDE SEQUENCE</scope>
    <source>
        <strain evidence="1">CCFEE 5714</strain>
    </source>
</reference>
<accession>A0ACC3N723</accession>
<comment type="caution">
    <text evidence="1">The sequence shown here is derived from an EMBL/GenBank/DDBJ whole genome shotgun (WGS) entry which is preliminary data.</text>
</comment>
<evidence type="ECO:0000313" key="2">
    <source>
        <dbReference type="Proteomes" id="UP001281147"/>
    </source>
</evidence>